<evidence type="ECO:0000256" key="1">
    <source>
        <dbReference type="SAM" id="Phobius"/>
    </source>
</evidence>
<sequence>MNDKVLGLVGTAASMAGVTVANKGLTAVWGKITGNEPPAKNPDPEERWADILLWAVITGVVTTVIKVAVTRQVAKMQGDGNQIGA</sequence>
<dbReference type="RefSeq" id="WP_119932185.1">
    <property type="nucleotide sequence ID" value="NZ_JAAVUN010000001.1"/>
</dbReference>
<keyword evidence="1" id="KW-0812">Transmembrane</keyword>
<protein>
    <submittedName>
        <fullName evidence="2">DUF4235 domain-containing protein</fullName>
    </submittedName>
</protein>
<accession>A0A846TTI6</accession>
<name>A0A846TTI6_9MICC</name>
<proteinExistence type="predicted"/>
<keyword evidence="1" id="KW-0472">Membrane</keyword>
<dbReference type="Proteomes" id="UP000521379">
    <property type="component" value="Unassembled WGS sequence"/>
</dbReference>
<feature type="transmembrane region" description="Helical" evidence="1">
    <location>
        <begin position="51"/>
        <end position="69"/>
    </location>
</feature>
<evidence type="ECO:0000313" key="2">
    <source>
        <dbReference type="EMBL" id="NKE08577.1"/>
    </source>
</evidence>
<dbReference type="EMBL" id="JAAVUN010000001">
    <property type="protein sequence ID" value="NKE08577.1"/>
    <property type="molecule type" value="Genomic_DNA"/>
</dbReference>
<organism evidence="2 3">
    <name type="scientific">Kocuria subflava</name>
    <dbReference type="NCBI Taxonomy" id="1736139"/>
    <lineage>
        <taxon>Bacteria</taxon>
        <taxon>Bacillati</taxon>
        <taxon>Actinomycetota</taxon>
        <taxon>Actinomycetes</taxon>
        <taxon>Micrococcales</taxon>
        <taxon>Micrococcaceae</taxon>
        <taxon>Kocuria</taxon>
    </lineage>
</organism>
<keyword evidence="3" id="KW-1185">Reference proteome</keyword>
<comment type="caution">
    <text evidence="2">The sequence shown here is derived from an EMBL/GenBank/DDBJ whole genome shotgun (WGS) entry which is preliminary data.</text>
</comment>
<keyword evidence="1" id="KW-1133">Transmembrane helix</keyword>
<gene>
    <name evidence="2" type="ORF">GTW58_01170</name>
</gene>
<reference evidence="2 3" key="1">
    <citation type="submission" date="2020-02" db="EMBL/GenBank/DDBJ databases">
        <authorList>
            <person name="Sun Q."/>
        </authorList>
    </citation>
    <scope>NUCLEOTIDE SEQUENCE [LARGE SCALE GENOMIC DNA]</scope>
    <source>
        <strain evidence="2 3">YIM 13062</strain>
    </source>
</reference>
<evidence type="ECO:0000313" key="3">
    <source>
        <dbReference type="Proteomes" id="UP000521379"/>
    </source>
</evidence>
<dbReference type="InterPro" id="IPR025329">
    <property type="entry name" value="DUF4235"/>
</dbReference>
<dbReference type="Pfam" id="PF14019">
    <property type="entry name" value="DUF4235"/>
    <property type="match status" value="1"/>
</dbReference>
<dbReference type="AlphaFoldDB" id="A0A846TTI6"/>